<comment type="caution">
    <text evidence="1">The sequence shown here is derived from an EMBL/GenBank/DDBJ whole genome shotgun (WGS) entry which is preliminary data.</text>
</comment>
<accession>I0L5L3</accession>
<dbReference type="STRING" id="1150864.MILUP08_44027"/>
<dbReference type="EMBL" id="CAIE01000031">
    <property type="protein sequence ID" value="CCH19110.1"/>
    <property type="molecule type" value="Genomic_DNA"/>
</dbReference>
<evidence type="ECO:0000313" key="2">
    <source>
        <dbReference type="Proteomes" id="UP000003448"/>
    </source>
</evidence>
<sequence length="410" mass="45001">MRVLFDGKAPVDYGQIYVTSRELPNMEGAFAGQANGLCGAGCPGALFLMTGTHSGRVDFRIEAYDGEPPAATDAWEEVVEVSLRPRDAVVDLVPWGDGPLAQLRLIPEGQDTGRLPAYRVRYCATGMDAGSDPFGGLDPEEMDDGDYTYMDRRPDRYLLCFWPEGATGGDPSDAATRTDAILRQTSRAAAYWHGWAAGLPPARSLWEQVEAEQRRRLERERRDEEYRRRDELRRWGGRLPTERLRQVRGNVHGIVLLDRDLVDGVAAVDAGIQRQIAIWAARQAFTVAGIADLDWMAPAWTALDRGLPLPAEFADSRALWTRILGEPPVTFSIVSLRPAGFGPADPLGEALDAPVNPVAMALPALVAAGEADPLQAALEALWAAVSTYAARRNELLTDVRRAFPIVEERL</sequence>
<name>I0L5L3_9ACTN</name>
<dbReference type="eggNOG" id="ENOG502ZFB5">
    <property type="taxonomic scope" value="Bacteria"/>
</dbReference>
<evidence type="ECO:0000313" key="1">
    <source>
        <dbReference type="EMBL" id="CCH19110.1"/>
    </source>
</evidence>
<dbReference type="AlphaFoldDB" id="I0L5L3"/>
<reference evidence="2" key="1">
    <citation type="journal article" date="2012" name="J. Bacteriol.">
        <title>Genome Sequence of Micromonospora lupini Lupac 08, Isolated from Root Nodules of Lupinus angustifolius.</title>
        <authorList>
            <person name="Alonso-Vega P."/>
            <person name="Normand P."/>
            <person name="Bacigalupe R."/>
            <person name="Pujic P."/>
            <person name="Lajus A."/>
            <person name="Vallenet D."/>
            <person name="Carro L."/>
            <person name="Coll P."/>
            <person name="Trujillo M.E."/>
        </authorList>
    </citation>
    <scope>NUCLEOTIDE SEQUENCE [LARGE SCALE GENOMIC DNA]</scope>
    <source>
        <strain evidence="2">Lupac 08</strain>
    </source>
</reference>
<gene>
    <name evidence="1" type="ORF">MILUP08_44027</name>
</gene>
<dbReference type="RefSeq" id="WP_007460976.1">
    <property type="nucleotide sequence ID" value="NZ_HF570108.1"/>
</dbReference>
<protein>
    <submittedName>
        <fullName evidence="1">Uncharacterized protein</fullName>
    </submittedName>
</protein>
<organism evidence="1 2">
    <name type="scientific">Micromonospora lupini str. Lupac 08</name>
    <dbReference type="NCBI Taxonomy" id="1150864"/>
    <lineage>
        <taxon>Bacteria</taxon>
        <taxon>Bacillati</taxon>
        <taxon>Actinomycetota</taxon>
        <taxon>Actinomycetes</taxon>
        <taxon>Micromonosporales</taxon>
        <taxon>Micromonosporaceae</taxon>
        <taxon>Micromonospora</taxon>
    </lineage>
</organism>
<proteinExistence type="predicted"/>
<keyword evidence="2" id="KW-1185">Reference proteome</keyword>
<dbReference type="Proteomes" id="UP000003448">
    <property type="component" value="Unassembled WGS sequence"/>
</dbReference>